<dbReference type="EMBL" id="FOEV01000002">
    <property type="protein sequence ID" value="SEP86471.1"/>
    <property type="molecule type" value="Genomic_DNA"/>
</dbReference>
<feature type="compositionally biased region" description="Basic and acidic residues" evidence="1">
    <location>
        <begin position="160"/>
        <end position="189"/>
    </location>
</feature>
<evidence type="ECO:0000256" key="2">
    <source>
        <dbReference type="SAM" id="SignalP"/>
    </source>
</evidence>
<reference evidence="3 4" key="1">
    <citation type="submission" date="2016-10" db="EMBL/GenBank/DDBJ databases">
        <authorList>
            <person name="Varghese N."/>
            <person name="Submissions S."/>
        </authorList>
    </citation>
    <scope>NUCLEOTIDE SEQUENCE [LARGE SCALE GENOMIC DNA]</scope>
    <source>
        <strain evidence="3 4">LMG 21974</strain>
    </source>
</reference>
<organism evidence="3 4">
    <name type="scientific">Pseudomonas lutea</name>
    <dbReference type="NCBI Taxonomy" id="243924"/>
    <lineage>
        <taxon>Bacteria</taxon>
        <taxon>Pseudomonadati</taxon>
        <taxon>Pseudomonadota</taxon>
        <taxon>Gammaproteobacteria</taxon>
        <taxon>Pseudomonadales</taxon>
        <taxon>Pseudomonadaceae</taxon>
        <taxon>Pseudomonas</taxon>
    </lineage>
</organism>
<feature type="compositionally biased region" description="Low complexity" evidence="1">
    <location>
        <begin position="120"/>
        <end position="130"/>
    </location>
</feature>
<protein>
    <recommendedName>
        <fullName evidence="5">DUF4124 domain-containing protein</fullName>
    </recommendedName>
</protein>
<name>A0A9X8M9U8_9PSED</name>
<dbReference type="RefSeq" id="WP_074822436.1">
    <property type="nucleotide sequence ID" value="NZ_FOEV01000002.1"/>
</dbReference>
<keyword evidence="2" id="KW-0732">Signal</keyword>
<gene>
    <name evidence="3" type="ORF">SAMN05216409_102379</name>
</gene>
<accession>A0A9X8M9U8</accession>
<feature type="signal peptide" evidence="2">
    <location>
        <begin position="1"/>
        <end position="21"/>
    </location>
</feature>
<evidence type="ECO:0008006" key="5">
    <source>
        <dbReference type="Google" id="ProtNLM"/>
    </source>
</evidence>
<dbReference type="Proteomes" id="UP000183210">
    <property type="component" value="Unassembled WGS sequence"/>
</dbReference>
<evidence type="ECO:0000313" key="4">
    <source>
        <dbReference type="Proteomes" id="UP000183210"/>
    </source>
</evidence>
<sequence>MKWAILAVAVSSLGGVTHAQADTILKCVDKAGQITFTQGHCPSDQSLADRIEVDNPPPRGSGPVTRMADPTPPPVVEKPSIKPRDETSQSSTRTPSDADRYYDLDDDDYDVPPPIRQDRYYPYPEPYYDYGGHRPPWHHYPRPTPPTPQPAPEPAPRPSVTERGRAAIEQKKAQVEAQKAERRRLLDQR</sequence>
<evidence type="ECO:0000256" key="1">
    <source>
        <dbReference type="SAM" id="MobiDB-lite"/>
    </source>
</evidence>
<feature type="compositionally biased region" description="Pro residues" evidence="1">
    <location>
        <begin position="142"/>
        <end position="157"/>
    </location>
</feature>
<proteinExistence type="predicted"/>
<dbReference type="AlphaFoldDB" id="A0A9X8M9U8"/>
<evidence type="ECO:0000313" key="3">
    <source>
        <dbReference type="EMBL" id="SEP86471.1"/>
    </source>
</evidence>
<feature type="region of interest" description="Disordered" evidence="1">
    <location>
        <begin position="39"/>
        <end position="189"/>
    </location>
</feature>
<dbReference type="GeneID" id="300265845"/>
<comment type="caution">
    <text evidence="3">The sequence shown here is derived from an EMBL/GenBank/DDBJ whole genome shotgun (WGS) entry which is preliminary data.</text>
</comment>
<feature type="chain" id="PRO_5040904562" description="DUF4124 domain-containing protein" evidence="2">
    <location>
        <begin position="22"/>
        <end position="189"/>
    </location>
</feature>